<evidence type="ECO:0000313" key="2">
    <source>
        <dbReference type="Proteomes" id="UP000275663"/>
    </source>
</evidence>
<evidence type="ECO:0000313" key="1">
    <source>
        <dbReference type="EMBL" id="AZP11676.1"/>
    </source>
</evidence>
<dbReference type="AlphaFoldDB" id="A0A3S9HHW4"/>
<gene>
    <name evidence="1" type="ORF">EJN92_06510</name>
</gene>
<sequence length="76" mass="8872">MPGNRSRKRQYLEKYQHKTRQLSRRADQITRMLVDIGVHYASTLGASKAALFLRVKNVSESVIARVLHRAQKRRKP</sequence>
<protein>
    <submittedName>
        <fullName evidence="1">Uncharacterized protein</fullName>
    </submittedName>
</protein>
<reference evidence="1 2" key="1">
    <citation type="journal article" date="2011" name="Int. J. Syst. Evol. Microbiol.">
        <title>Description of Undibacterium oligocarboniphilum sp. nov., isolated from purified water, and Undibacterium pigrum strain CCUG 49012 as the type strain of Undibacterium parvum sp. nov., and emended descriptions of the genus Undibacterium and the species Undibacterium pigrum.</title>
        <authorList>
            <person name="Eder W."/>
            <person name="Wanner G."/>
            <person name="Ludwig W."/>
            <person name="Busse H.J."/>
            <person name="Ziemke-Kageler F."/>
            <person name="Lang E."/>
        </authorList>
    </citation>
    <scope>NUCLEOTIDE SEQUENCE [LARGE SCALE GENOMIC DNA]</scope>
    <source>
        <strain evidence="1 2">DSM 23061</strain>
    </source>
</reference>
<dbReference type="Proteomes" id="UP000275663">
    <property type="component" value="Chromosome"/>
</dbReference>
<dbReference type="OrthoDB" id="8779978at2"/>
<name>A0A3S9HHW4_9BURK</name>
<dbReference type="EMBL" id="CP034464">
    <property type="protein sequence ID" value="AZP11676.1"/>
    <property type="molecule type" value="Genomic_DNA"/>
</dbReference>
<dbReference type="RefSeq" id="WP_126127061.1">
    <property type="nucleotide sequence ID" value="NZ_CP034464.1"/>
</dbReference>
<proteinExistence type="predicted"/>
<dbReference type="KEGG" id="upv:EJN92_06510"/>
<keyword evidence="2" id="KW-1185">Reference proteome</keyword>
<organism evidence="1 2">
    <name type="scientific">Undibacterium parvum</name>
    <dbReference type="NCBI Taxonomy" id="401471"/>
    <lineage>
        <taxon>Bacteria</taxon>
        <taxon>Pseudomonadati</taxon>
        <taxon>Pseudomonadota</taxon>
        <taxon>Betaproteobacteria</taxon>
        <taxon>Burkholderiales</taxon>
        <taxon>Oxalobacteraceae</taxon>
        <taxon>Undibacterium</taxon>
    </lineage>
</organism>
<accession>A0A3S9HHW4</accession>